<feature type="domain" description="Fibronectin type-III" evidence="1">
    <location>
        <begin position="65"/>
        <end position="156"/>
    </location>
</feature>
<dbReference type="SUPFAM" id="SSF49265">
    <property type="entry name" value="Fibronectin type III"/>
    <property type="match status" value="1"/>
</dbReference>
<dbReference type="InterPro" id="IPR036116">
    <property type="entry name" value="FN3_sf"/>
</dbReference>
<dbReference type="Gene3D" id="2.60.40.10">
    <property type="entry name" value="Immunoglobulins"/>
    <property type="match status" value="1"/>
</dbReference>
<dbReference type="Pfam" id="PF07588">
    <property type="entry name" value="DUF1554"/>
    <property type="match status" value="1"/>
</dbReference>
<comment type="caution">
    <text evidence="2">The sequence shown here is derived from an EMBL/GenBank/DDBJ whole genome shotgun (WGS) entry which is preliminary data.</text>
</comment>
<sequence>MKSMRRFLCISLVVLTQCVKPDVSNPNSVGDKSYWQRQEFLCLTGQLDLCKPPVAPVQTAAVTSLPTPSAPVLTAGNTQNTLTWASVSGATSYNLVYKTSAGVTKSNGTILTSVTSPYTHSGLVNNTSYYYVVVAKSDTAESDVSPESSATPFCSPCRMFVTASSYDGARGGISGSDAKCNADSSKPASPSAAIYKAFLMDDTSRIACVNSNCSTGIAEHKDWILKPDTIYTRAEDGLTVNTTNSLGIWTTGQTNDAISGGSLTLMSGINTSGWTTRSGVSSHCTQWTSNASASPATFTTGTMNVGSISGNCNAGTRIVCVEQ</sequence>
<evidence type="ECO:0000259" key="1">
    <source>
        <dbReference type="PROSITE" id="PS50853"/>
    </source>
</evidence>
<dbReference type="PROSITE" id="PS50853">
    <property type="entry name" value="FN3"/>
    <property type="match status" value="1"/>
</dbReference>
<dbReference type="Gene3D" id="3.10.100.10">
    <property type="entry name" value="Mannose-Binding Protein A, subunit A"/>
    <property type="match status" value="1"/>
</dbReference>
<dbReference type="AlphaFoldDB" id="A0A4V3JRV7"/>
<dbReference type="SUPFAM" id="SSF56436">
    <property type="entry name" value="C-type lectin-like"/>
    <property type="match status" value="1"/>
</dbReference>
<reference evidence="2" key="1">
    <citation type="journal article" date="2019" name="PLoS Negl. Trop. Dis.">
        <title>Revisiting the worldwide diversity of Leptospira species in the environment.</title>
        <authorList>
            <person name="Vincent A.T."/>
            <person name="Schiettekatte O."/>
            <person name="Bourhy P."/>
            <person name="Veyrier F.J."/>
            <person name="Picardeau M."/>
        </authorList>
    </citation>
    <scope>NUCLEOTIDE SEQUENCE [LARGE SCALE GENOMIC DNA]</scope>
    <source>
        <strain evidence="2">201702476</strain>
    </source>
</reference>
<keyword evidence="3" id="KW-1185">Reference proteome</keyword>
<dbReference type="InterPro" id="IPR003961">
    <property type="entry name" value="FN3_dom"/>
</dbReference>
<accession>A0A4V3JRV7</accession>
<dbReference type="Proteomes" id="UP000297693">
    <property type="component" value="Unassembled WGS sequence"/>
</dbReference>
<proteinExistence type="predicted"/>
<dbReference type="InterPro" id="IPR013783">
    <property type="entry name" value="Ig-like_fold"/>
</dbReference>
<protein>
    <submittedName>
        <fullName evidence="2">DUF1554 domain-containing protein</fullName>
    </submittedName>
</protein>
<organism evidence="2 3">
    <name type="scientific">Leptospira ognonensis</name>
    <dbReference type="NCBI Taxonomy" id="2484945"/>
    <lineage>
        <taxon>Bacteria</taxon>
        <taxon>Pseudomonadati</taxon>
        <taxon>Spirochaetota</taxon>
        <taxon>Spirochaetia</taxon>
        <taxon>Leptospirales</taxon>
        <taxon>Leptospiraceae</taxon>
        <taxon>Leptospira</taxon>
    </lineage>
</organism>
<dbReference type="InterPro" id="IPR016186">
    <property type="entry name" value="C-type_lectin-like/link_sf"/>
</dbReference>
<gene>
    <name evidence="2" type="ORF">EHQ58_04765</name>
</gene>
<name>A0A4V3JRV7_9LEPT</name>
<evidence type="ECO:0000313" key="3">
    <source>
        <dbReference type="Proteomes" id="UP000297693"/>
    </source>
</evidence>
<dbReference type="EMBL" id="RQGD01000014">
    <property type="protein sequence ID" value="TGL61921.1"/>
    <property type="molecule type" value="Genomic_DNA"/>
</dbReference>
<dbReference type="InterPro" id="IPR011448">
    <property type="entry name" value="DUF1554"/>
</dbReference>
<dbReference type="OrthoDB" id="324891at2"/>
<dbReference type="InterPro" id="IPR016187">
    <property type="entry name" value="CTDL_fold"/>
</dbReference>
<evidence type="ECO:0000313" key="2">
    <source>
        <dbReference type="EMBL" id="TGL61921.1"/>
    </source>
</evidence>